<organism evidence="1">
    <name type="scientific">uncultured Sulfurovum sp</name>
    <dbReference type="NCBI Taxonomy" id="269237"/>
    <lineage>
        <taxon>Bacteria</taxon>
        <taxon>Pseudomonadati</taxon>
        <taxon>Campylobacterota</taxon>
        <taxon>Epsilonproteobacteria</taxon>
        <taxon>Campylobacterales</taxon>
        <taxon>Sulfurovaceae</taxon>
        <taxon>Sulfurovum</taxon>
        <taxon>environmental samples</taxon>
    </lineage>
</organism>
<sequence length="66" mass="7540">MSYAIYVNDHNGRATIHEIDCHHVRQNGGTGKGFWVDSLDTYEDAQDYIDNYVDSNYECNDCSSCL</sequence>
<accession>A0A6S6SCX5</accession>
<proteinExistence type="predicted"/>
<dbReference type="AlphaFoldDB" id="A0A6S6SCX5"/>
<evidence type="ECO:0000313" key="1">
    <source>
        <dbReference type="EMBL" id="CAA6805535.1"/>
    </source>
</evidence>
<protein>
    <submittedName>
        <fullName evidence="1">Uncharacterized protein</fullName>
    </submittedName>
</protein>
<name>A0A6S6SCX5_9BACT</name>
<gene>
    <name evidence="1" type="ORF">HELGO_WM90388</name>
</gene>
<reference evidence="1" key="1">
    <citation type="submission" date="2020-01" db="EMBL/GenBank/DDBJ databases">
        <authorList>
            <person name="Meier V. D."/>
            <person name="Meier V D."/>
        </authorList>
    </citation>
    <scope>NUCLEOTIDE SEQUENCE</scope>
    <source>
        <strain evidence="1">HLG_WM_MAG_03</strain>
    </source>
</reference>
<dbReference type="EMBL" id="CACVAR010000136">
    <property type="protein sequence ID" value="CAA6805535.1"/>
    <property type="molecule type" value="Genomic_DNA"/>
</dbReference>